<reference evidence="1" key="1">
    <citation type="submission" date="2014-11" db="EMBL/GenBank/DDBJ databases">
        <authorList>
            <person name="Amaro Gonzalez C."/>
        </authorList>
    </citation>
    <scope>NUCLEOTIDE SEQUENCE</scope>
</reference>
<protein>
    <submittedName>
        <fullName evidence="1">Uncharacterized protein</fullName>
    </submittedName>
</protein>
<organism evidence="1">
    <name type="scientific">Anguilla anguilla</name>
    <name type="common">European freshwater eel</name>
    <name type="synonym">Muraena anguilla</name>
    <dbReference type="NCBI Taxonomy" id="7936"/>
    <lineage>
        <taxon>Eukaryota</taxon>
        <taxon>Metazoa</taxon>
        <taxon>Chordata</taxon>
        <taxon>Craniata</taxon>
        <taxon>Vertebrata</taxon>
        <taxon>Euteleostomi</taxon>
        <taxon>Actinopterygii</taxon>
        <taxon>Neopterygii</taxon>
        <taxon>Teleostei</taxon>
        <taxon>Anguilliformes</taxon>
        <taxon>Anguillidae</taxon>
        <taxon>Anguilla</taxon>
    </lineage>
</organism>
<name>A0A0E9T0N5_ANGAN</name>
<evidence type="ECO:0000313" key="1">
    <source>
        <dbReference type="EMBL" id="JAH47062.1"/>
    </source>
</evidence>
<accession>A0A0E9T0N5</accession>
<proteinExistence type="predicted"/>
<dbReference type="EMBL" id="GBXM01061515">
    <property type="protein sequence ID" value="JAH47062.1"/>
    <property type="molecule type" value="Transcribed_RNA"/>
</dbReference>
<reference evidence="1" key="2">
    <citation type="journal article" date="2015" name="Fish Shellfish Immunol.">
        <title>Early steps in the European eel (Anguilla anguilla)-Vibrio vulnificus interaction in the gills: Role of the RtxA13 toxin.</title>
        <authorList>
            <person name="Callol A."/>
            <person name="Pajuelo D."/>
            <person name="Ebbesson L."/>
            <person name="Teles M."/>
            <person name="MacKenzie S."/>
            <person name="Amaro C."/>
        </authorList>
    </citation>
    <scope>NUCLEOTIDE SEQUENCE</scope>
</reference>
<sequence>MVTVNPYYIL</sequence>